<evidence type="ECO:0000313" key="3">
    <source>
        <dbReference type="EMBL" id="KZS04971.1"/>
    </source>
</evidence>
<dbReference type="EMBL" id="LRGB01003024">
    <property type="protein sequence ID" value="KZS04971.1"/>
    <property type="molecule type" value="Genomic_DNA"/>
</dbReference>
<dbReference type="AlphaFoldDB" id="A0A0P5Z768"/>
<protein>
    <submittedName>
        <fullName evidence="3">Uncharacterized protein</fullName>
    </submittedName>
</protein>
<dbReference type="Proteomes" id="UP000076858">
    <property type="component" value="Unassembled WGS sequence"/>
</dbReference>
<keyword evidence="2" id="KW-0732">Signal</keyword>
<comment type="caution">
    <text evidence="3">The sequence shown here is derived from an EMBL/GenBank/DDBJ whole genome shotgun (WGS) entry which is preliminary data.</text>
</comment>
<feature type="region of interest" description="Disordered" evidence="1">
    <location>
        <begin position="322"/>
        <end position="343"/>
    </location>
</feature>
<sequence>MMWRFIQIASVCLLLPGAFTKSLSAVEKPDLPDASLLMEEFYHTVEAAVNHLVVSRDMHKLVREKRQLNNNFGQGSFGGFGQGSNGLGGGAGNLFTQNGLTGDVLGGLSNVANLASLGTLGSGAASGAPPILQGVGQVNNMVKTVVELDRMKCASRLACEFMANRGLFNRTSALVPPTVFPSLNENAQGALNLSHPSTFRSILGVLQLMRFQEFGAYAPIEAALWGVAHRDTNRCREQFTKCPSTAEAFITELNSTPGGLQSMLTNSLQAIRNTLPDASPDTAPQTAASVAELGGLGSNFGQQTGAGLGSFGGLGGLGGNQQFLNPSGSQFGGNQQQFFNPTGAQFGGNQQFLNPSASQFGGNQQFLNPSGSQFAANQQFQNPSFGQFGANQQFLNPASAQFGGNQQFLNPVNAQFGGNQQFLSPSGTQFGGLGSNFGGPGGLAGVNNFNPGSFGTGALSGASGLGGVNGLGGLGGLGGSPGINGVNGFGGLNGLGGINGGLGGLSGFGNPNGFGSVSGLNGGSQFAGQGFQQAGLGSFNGLSGNFRSGVDEEKNKLTVHKPKWKWD</sequence>
<evidence type="ECO:0000313" key="4">
    <source>
        <dbReference type="Proteomes" id="UP000076858"/>
    </source>
</evidence>
<feature type="chain" id="PRO_5013463262" evidence="2">
    <location>
        <begin position="21"/>
        <end position="567"/>
    </location>
</feature>
<gene>
    <name evidence="3" type="ORF">APZ42_031922</name>
</gene>
<dbReference type="OrthoDB" id="6369868at2759"/>
<accession>A0A0P5Z768</accession>
<feature type="signal peptide" evidence="2">
    <location>
        <begin position="1"/>
        <end position="20"/>
    </location>
</feature>
<reference evidence="3 4" key="1">
    <citation type="submission" date="2016-03" db="EMBL/GenBank/DDBJ databases">
        <title>EvidentialGene: Evidence-directed Construction of Genes on Genomes.</title>
        <authorList>
            <person name="Gilbert D.G."/>
            <person name="Choi J.-H."/>
            <person name="Mockaitis K."/>
            <person name="Colbourne J."/>
            <person name="Pfrender M."/>
        </authorList>
    </citation>
    <scope>NUCLEOTIDE SEQUENCE [LARGE SCALE GENOMIC DNA]</scope>
    <source>
        <strain evidence="3 4">Xinb3</strain>
        <tissue evidence="3">Complete organism</tissue>
    </source>
</reference>
<proteinExistence type="predicted"/>
<feature type="compositionally biased region" description="Low complexity" evidence="1">
    <location>
        <begin position="322"/>
        <end position="341"/>
    </location>
</feature>
<keyword evidence="4" id="KW-1185">Reference proteome</keyword>
<name>A0A0P5Z768_9CRUS</name>
<organism evidence="3 4">
    <name type="scientific">Daphnia magna</name>
    <dbReference type="NCBI Taxonomy" id="35525"/>
    <lineage>
        <taxon>Eukaryota</taxon>
        <taxon>Metazoa</taxon>
        <taxon>Ecdysozoa</taxon>
        <taxon>Arthropoda</taxon>
        <taxon>Crustacea</taxon>
        <taxon>Branchiopoda</taxon>
        <taxon>Diplostraca</taxon>
        <taxon>Cladocera</taxon>
        <taxon>Anomopoda</taxon>
        <taxon>Daphniidae</taxon>
        <taxon>Daphnia</taxon>
    </lineage>
</organism>
<evidence type="ECO:0000256" key="1">
    <source>
        <dbReference type="SAM" id="MobiDB-lite"/>
    </source>
</evidence>
<evidence type="ECO:0000256" key="2">
    <source>
        <dbReference type="SAM" id="SignalP"/>
    </source>
</evidence>